<keyword evidence="8" id="KW-1185">Reference proteome</keyword>
<comment type="caution">
    <text evidence="7">The sequence shown here is derived from an EMBL/GenBank/DDBJ whole genome shotgun (WGS) entry which is preliminary data.</text>
</comment>
<keyword evidence="5 6" id="KW-0472">Membrane</keyword>
<sequence>MVKNFFKDSFYYTIPSFLSKGLSIFLIPLYTKVLNPSDYGILDIFLAYLAFINMTITVDIISGLARFYIQEKDKNIKTVYASTSLYFTAFCYSIFIILNFIFFKEVANFVIGPKVQRYFFEIGLVYLWINGLNYLYTNQLRFDSRSKDHAKVNILNTLVTVFSSFILIVIFKYKLLGIILGYLIGSIFTFVYVIHLNKNIFKLVFSFTYLKQMLTFSFPLLFSGISVWINLYIDRIMLNHFVSLDQVGIFGLGSRISSIAGIFLIGVQASLGPIIYEKFEDDETPKKIAQIFRYFIFLSLIAYLIVCLLSNELLEFFTTKAYLNANTVIYFLIPASILSQCYSVFAPGPWIYKKSKFVMWTNIIGSIFNILMNLLLIPNFGIVGAAISTLTIHLFIFIANLIISQRLYKIPYQWKQIISSLIFAIIAIVIINNLNFIKEYKLIFSIFSILLFFAFSLYVNLINYSELKLLKRYILKRKI</sequence>
<protein>
    <submittedName>
        <fullName evidence="7">Polysaccharide biosynthesis protein</fullName>
    </submittedName>
</protein>
<feature type="transmembrane region" description="Helical" evidence="6">
    <location>
        <begin position="177"/>
        <end position="197"/>
    </location>
</feature>
<gene>
    <name evidence="7" type="ORF">ESB04_09545</name>
</gene>
<dbReference type="RefSeq" id="WP_129027507.1">
    <property type="nucleotide sequence ID" value="NZ_SDHY01000005.1"/>
</dbReference>
<dbReference type="PANTHER" id="PTHR30250:SF11">
    <property type="entry name" value="O-ANTIGEN TRANSPORTER-RELATED"/>
    <property type="match status" value="1"/>
</dbReference>
<feature type="transmembrane region" description="Helical" evidence="6">
    <location>
        <begin position="416"/>
        <end position="436"/>
    </location>
</feature>
<organism evidence="7 8">
    <name type="scientific">Aquirufa rosea</name>
    <dbReference type="NCBI Taxonomy" id="2509241"/>
    <lineage>
        <taxon>Bacteria</taxon>
        <taxon>Pseudomonadati</taxon>
        <taxon>Bacteroidota</taxon>
        <taxon>Cytophagia</taxon>
        <taxon>Cytophagales</taxon>
        <taxon>Flectobacillaceae</taxon>
        <taxon>Aquirufa</taxon>
    </lineage>
</organism>
<evidence type="ECO:0000313" key="8">
    <source>
        <dbReference type="Proteomes" id="UP000289455"/>
    </source>
</evidence>
<feature type="transmembrane region" description="Helical" evidence="6">
    <location>
        <begin position="12"/>
        <end position="30"/>
    </location>
</feature>
<evidence type="ECO:0000256" key="5">
    <source>
        <dbReference type="ARBA" id="ARBA00023136"/>
    </source>
</evidence>
<dbReference type="GO" id="GO:0005886">
    <property type="term" value="C:plasma membrane"/>
    <property type="evidence" value="ECO:0007669"/>
    <property type="project" value="UniProtKB-SubCell"/>
</dbReference>
<dbReference type="InterPro" id="IPR050833">
    <property type="entry name" value="Poly_Biosynth_Transport"/>
</dbReference>
<proteinExistence type="predicted"/>
<feature type="transmembrane region" description="Helical" evidence="6">
    <location>
        <begin position="209"/>
        <end position="229"/>
    </location>
</feature>
<feature type="transmembrane region" description="Helical" evidence="6">
    <location>
        <begin position="115"/>
        <end position="136"/>
    </location>
</feature>
<evidence type="ECO:0000256" key="6">
    <source>
        <dbReference type="SAM" id="Phobius"/>
    </source>
</evidence>
<dbReference type="Proteomes" id="UP000289455">
    <property type="component" value="Unassembled WGS sequence"/>
</dbReference>
<reference evidence="7 8" key="1">
    <citation type="submission" date="2019-01" db="EMBL/GenBank/DDBJ databases">
        <title>Cytophagaceae bacterium strain CAR-16.</title>
        <authorList>
            <person name="Chen W.-M."/>
        </authorList>
    </citation>
    <scope>NUCLEOTIDE SEQUENCE [LARGE SCALE GENOMIC DNA]</scope>
    <source>
        <strain evidence="7 8">CAR-16</strain>
    </source>
</reference>
<evidence type="ECO:0000256" key="2">
    <source>
        <dbReference type="ARBA" id="ARBA00022475"/>
    </source>
</evidence>
<accession>A0A4V1M5C8</accession>
<feature type="transmembrane region" description="Helical" evidence="6">
    <location>
        <begin position="79"/>
        <end position="103"/>
    </location>
</feature>
<feature type="transmembrane region" description="Helical" evidence="6">
    <location>
        <begin position="323"/>
        <end position="345"/>
    </location>
</feature>
<feature type="transmembrane region" description="Helical" evidence="6">
    <location>
        <begin position="249"/>
        <end position="271"/>
    </location>
</feature>
<feature type="transmembrane region" description="Helical" evidence="6">
    <location>
        <begin position="45"/>
        <end position="67"/>
    </location>
</feature>
<dbReference type="EMBL" id="SDHY01000005">
    <property type="protein sequence ID" value="RXK48276.1"/>
    <property type="molecule type" value="Genomic_DNA"/>
</dbReference>
<evidence type="ECO:0000256" key="4">
    <source>
        <dbReference type="ARBA" id="ARBA00022989"/>
    </source>
</evidence>
<feature type="transmembrane region" description="Helical" evidence="6">
    <location>
        <begin position="291"/>
        <end position="311"/>
    </location>
</feature>
<dbReference type="AlphaFoldDB" id="A0A4V1M5C8"/>
<dbReference type="OrthoDB" id="9770347at2"/>
<feature type="transmembrane region" description="Helical" evidence="6">
    <location>
        <begin position="382"/>
        <end position="404"/>
    </location>
</feature>
<comment type="subcellular location">
    <subcellularLocation>
        <location evidence="1">Cell membrane</location>
        <topology evidence="1">Multi-pass membrane protein</topology>
    </subcellularLocation>
</comment>
<dbReference type="Pfam" id="PF13440">
    <property type="entry name" value="Polysacc_synt_3"/>
    <property type="match status" value="1"/>
</dbReference>
<feature type="transmembrane region" description="Helical" evidence="6">
    <location>
        <begin position="152"/>
        <end position="171"/>
    </location>
</feature>
<keyword evidence="4 6" id="KW-1133">Transmembrane helix</keyword>
<keyword evidence="3 6" id="KW-0812">Transmembrane</keyword>
<keyword evidence="2" id="KW-1003">Cell membrane</keyword>
<dbReference type="PANTHER" id="PTHR30250">
    <property type="entry name" value="PST FAMILY PREDICTED COLANIC ACID TRANSPORTER"/>
    <property type="match status" value="1"/>
</dbReference>
<name>A0A4V1M5C8_9BACT</name>
<feature type="transmembrane region" description="Helical" evidence="6">
    <location>
        <begin position="357"/>
        <end position="376"/>
    </location>
</feature>
<evidence type="ECO:0000313" key="7">
    <source>
        <dbReference type="EMBL" id="RXK48276.1"/>
    </source>
</evidence>
<feature type="transmembrane region" description="Helical" evidence="6">
    <location>
        <begin position="442"/>
        <end position="462"/>
    </location>
</feature>
<evidence type="ECO:0000256" key="3">
    <source>
        <dbReference type="ARBA" id="ARBA00022692"/>
    </source>
</evidence>
<evidence type="ECO:0000256" key="1">
    <source>
        <dbReference type="ARBA" id="ARBA00004651"/>
    </source>
</evidence>